<dbReference type="PIRSF" id="PIRSF005992">
    <property type="entry name" value="Clathrin_mu"/>
    <property type="match status" value="1"/>
</dbReference>
<dbReference type="PANTHER" id="PTHR10529">
    <property type="entry name" value="AP COMPLEX SUBUNIT MU"/>
    <property type="match status" value="1"/>
</dbReference>
<dbReference type="OrthoDB" id="10259133at2759"/>
<dbReference type="InterPro" id="IPR050431">
    <property type="entry name" value="Adaptor_comp_med_subunit"/>
</dbReference>
<proteinExistence type="inferred from homology"/>
<feature type="domain" description="MHD" evidence="6">
    <location>
        <begin position="214"/>
        <end position="494"/>
    </location>
</feature>
<reference evidence="7 8" key="1">
    <citation type="journal article" date="2018" name="Genome Biol. Evol.">
        <title>Multiple Roots of Fruiting Body Formation in Amoebozoa.</title>
        <authorList>
            <person name="Hillmann F."/>
            <person name="Forbes G."/>
            <person name="Novohradska S."/>
            <person name="Ferling I."/>
            <person name="Riege K."/>
            <person name="Groth M."/>
            <person name="Westermann M."/>
            <person name="Marz M."/>
            <person name="Spaller T."/>
            <person name="Winckler T."/>
            <person name="Schaap P."/>
            <person name="Glockner G."/>
        </authorList>
    </citation>
    <scope>NUCLEOTIDE SEQUENCE [LARGE SCALE GENOMIC DNA]</scope>
    <source>
        <strain evidence="7 8">Jena</strain>
    </source>
</reference>
<dbReference type="Gene3D" id="2.60.40.1170">
    <property type="entry name" value="Mu homology domain, subdomain B"/>
    <property type="match status" value="2"/>
</dbReference>
<evidence type="ECO:0000256" key="2">
    <source>
        <dbReference type="ARBA" id="ARBA00022448"/>
    </source>
</evidence>
<keyword evidence="2 5" id="KW-0813">Transport</keyword>
<keyword evidence="3 5" id="KW-0653">Protein transport</keyword>
<dbReference type="GO" id="GO:0012505">
    <property type="term" value="C:endomembrane system"/>
    <property type="evidence" value="ECO:0007669"/>
    <property type="project" value="UniProtKB-SubCell"/>
</dbReference>
<dbReference type="InParanoid" id="A0A2P6MVQ6"/>
<dbReference type="GO" id="GO:0030131">
    <property type="term" value="C:clathrin adaptor complex"/>
    <property type="evidence" value="ECO:0007669"/>
    <property type="project" value="UniProtKB-UniRule"/>
</dbReference>
<keyword evidence="8" id="KW-1185">Reference proteome</keyword>
<dbReference type="AlphaFoldDB" id="A0A2P6MVQ6"/>
<dbReference type="GO" id="GO:0016192">
    <property type="term" value="P:vesicle-mediated transport"/>
    <property type="evidence" value="ECO:0007669"/>
    <property type="project" value="InterPro"/>
</dbReference>
<evidence type="ECO:0000259" key="6">
    <source>
        <dbReference type="PROSITE" id="PS51072"/>
    </source>
</evidence>
<evidence type="ECO:0000256" key="1">
    <source>
        <dbReference type="ARBA" id="ARBA00004308"/>
    </source>
</evidence>
<dbReference type="SUPFAM" id="SSF64356">
    <property type="entry name" value="SNARE-like"/>
    <property type="match status" value="1"/>
</dbReference>
<dbReference type="InterPro" id="IPR001392">
    <property type="entry name" value="Clathrin_mu"/>
</dbReference>
<dbReference type="PRINTS" id="PR00314">
    <property type="entry name" value="CLATHRINADPT"/>
</dbReference>
<dbReference type="SUPFAM" id="SSF49447">
    <property type="entry name" value="Second domain of Mu2 adaptin subunit (ap50) of ap2 adaptor"/>
    <property type="match status" value="1"/>
</dbReference>
<evidence type="ECO:0000256" key="5">
    <source>
        <dbReference type="PIRNR" id="PIRNR005992"/>
    </source>
</evidence>
<dbReference type="EMBL" id="MDYQ01000362">
    <property type="protein sequence ID" value="PRP75792.1"/>
    <property type="molecule type" value="Genomic_DNA"/>
</dbReference>
<dbReference type="InterPro" id="IPR028565">
    <property type="entry name" value="MHD"/>
</dbReference>
<gene>
    <name evidence="7" type="ORF">PROFUN_08786</name>
</gene>
<dbReference type="PROSITE" id="PS51072">
    <property type="entry name" value="MHD"/>
    <property type="match status" value="1"/>
</dbReference>
<dbReference type="STRING" id="1890364.A0A2P6MVQ6"/>
<sequence length="496" mass="55608">MGPNFLCTGGMFSQLFLLNQRGDVILFKDYRGDVPSNIDTAEVFFSEINRRIKGAAFHYVYVLKEGIYTVLLWTQIAEEERMTPFSSIQLINKLLLLLENFCGTLSEENLRKNFSMAYQILDETIDYGYPQTTETNSLMDVILDKNAHPPSSDLKSSGLLSALTAWGSNSESHSVPTHSATSASQGQESYTSLFKSFVGSYTGGLYNATNTTEEGSIYVDIVEKINVILRADGEPFHSSVTGSIEVKNKMRAEEKNRDMVVILRPIPTVAHKKIVPLATDSKTLLMDDVIFHRCALIPSVNSRPLKEELPLDFKPPAGPFTLLHYRASQSVEGDRPVAVPFIIKNEITVMSENRVDISIKIECLLPTDKQAHSVKIQVPVPKSHHINSVSCQTMDREGTTLGTVQYSQETNQVTWNFPKFYGGMKQHLRIKCFTSVGQSKNIRSQIVGSVSVHFEIPMWTSTGLRIKSLNTIHGHNEPTRWIRYITQSDSYQARLG</sequence>
<dbReference type="InterPro" id="IPR036168">
    <property type="entry name" value="AP2_Mu_C_sf"/>
</dbReference>
<accession>A0A2P6MVQ6</accession>
<evidence type="ECO:0000313" key="8">
    <source>
        <dbReference type="Proteomes" id="UP000241769"/>
    </source>
</evidence>
<comment type="similarity">
    <text evidence="5">Belongs to the adaptor complexes medium subunit family.</text>
</comment>
<name>A0A2P6MVQ6_9EUKA</name>
<dbReference type="Pfam" id="PF00928">
    <property type="entry name" value="Adap_comp_sub"/>
    <property type="match status" value="1"/>
</dbReference>
<dbReference type="InterPro" id="IPR011012">
    <property type="entry name" value="Longin-like_dom_sf"/>
</dbReference>
<dbReference type="Proteomes" id="UP000241769">
    <property type="component" value="Unassembled WGS sequence"/>
</dbReference>
<evidence type="ECO:0000256" key="3">
    <source>
        <dbReference type="ARBA" id="ARBA00022927"/>
    </source>
</evidence>
<dbReference type="Gene3D" id="3.30.450.60">
    <property type="match status" value="1"/>
</dbReference>
<dbReference type="GO" id="GO:0006886">
    <property type="term" value="P:intracellular protein transport"/>
    <property type="evidence" value="ECO:0007669"/>
    <property type="project" value="UniProtKB-UniRule"/>
</dbReference>
<comment type="caution">
    <text evidence="7">The sequence shown here is derived from an EMBL/GenBank/DDBJ whole genome shotgun (WGS) entry which is preliminary data.</text>
</comment>
<organism evidence="7 8">
    <name type="scientific">Planoprotostelium fungivorum</name>
    <dbReference type="NCBI Taxonomy" id="1890364"/>
    <lineage>
        <taxon>Eukaryota</taxon>
        <taxon>Amoebozoa</taxon>
        <taxon>Evosea</taxon>
        <taxon>Variosea</taxon>
        <taxon>Cavosteliida</taxon>
        <taxon>Cavosteliaceae</taxon>
        <taxon>Planoprotostelium</taxon>
    </lineage>
</organism>
<comment type="subcellular location">
    <subcellularLocation>
        <location evidence="1">Endomembrane system</location>
    </subcellularLocation>
</comment>
<protein>
    <submittedName>
        <fullName evidence="7">Clathrin coat assembly protein</fullName>
    </submittedName>
</protein>
<evidence type="ECO:0000256" key="4">
    <source>
        <dbReference type="ARBA" id="ARBA00023136"/>
    </source>
</evidence>
<evidence type="ECO:0000313" key="7">
    <source>
        <dbReference type="EMBL" id="PRP75792.1"/>
    </source>
</evidence>
<keyword evidence="4" id="KW-0472">Membrane</keyword>